<keyword evidence="1" id="KW-1133">Transmembrane helix</keyword>
<proteinExistence type="predicted"/>
<evidence type="ECO:0000259" key="2">
    <source>
        <dbReference type="PROSITE" id="PS51352"/>
    </source>
</evidence>
<evidence type="ECO:0000313" key="4">
    <source>
        <dbReference type="Proteomes" id="UP000546324"/>
    </source>
</evidence>
<feature type="transmembrane region" description="Helical" evidence="1">
    <location>
        <begin position="6"/>
        <end position="26"/>
    </location>
</feature>
<dbReference type="Proteomes" id="UP000546324">
    <property type="component" value="Unassembled WGS sequence"/>
</dbReference>
<dbReference type="Gene3D" id="3.40.30.10">
    <property type="entry name" value="Glutaredoxin"/>
    <property type="match status" value="1"/>
</dbReference>
<dbReference type="EMBL" id="JACHMQ010000001">
    <property type="protein sequence ID" value="MBB6395503.1"/>
    <property type="molecule type" value="Genomic_DNA"/>
</dbReference>
<accession>A0A7X0FXF9</accession>
<keyword evidence="1" id="KW-0472">Membrane</keyword>
<keyword evidence="4" id="KW-1185">Reference proteome</keyword>
<dbReference type="InterPro" id="IPR036249">
    <property type="entry name" value="Thioredoxin-like_sf"/>
</dbReference>
<dbReference type="PROSITE" id="PS51352">
    <property type="entry name" value="THIOREDOXIN_2"/>
    <property type="match status" value="1"/>
</dbReference>
<dbReference type="SUPFAM" id="SSF52833">
    <property type="entry name" value="Thioredoxin-like"/>
    <property type="match status" value="1"/>
</dbReference>
<reference evidence="3 4" key="1">
    <citation type="submission" date="2020-08" db="EMBL/GenBank/DDBJ databases">
        <title>Sequencing the genomes of 1000 actinobacteria strains.</title>
        <authorList>
            <person name="Klenk H.-P."/>
        </authorList>
    </citation>
    <scope>NUCLEOTIDE SEQUENCE [LARGE SCALE GENOMIC DNA]</scope>
    <source>
        <strain evidence="3 4">DSM 43675</strain>
    </source>
</reference>
<organism evidence="3 4">
    <name type="scientific">Actinomadura coerulea</name>
    <dbReference type="NCBI Taxonomy" id="46159"/>
    <lineage>
        <taxon>Bacteria</taxon>
        <taxon>Bacillati</taxon>
        <taxon>Actinomycetota</taxon>
        <taxon>Actinomycetes</taxon>
        <taxon>Streptosporangiales</taxon>
        <taxon>Thermomonosporaceae</taxon>
        <taxon>Actinomadura</taxon>
    </lineage>
</organism>
<dbReference type="AlphaFoldDB" id="A0A7X0FXF9"/>
<name>A0A7X0FXF9_9ACTN</name>
<gene>
    <name evidence="3" type="ORF">BKA00_002417</name>
</gene>
<keyword evidence="1" id="KW-0812">Transmembrane</keyword>
<protein>
    <recommendedName>
        <fullName evidence="2">Thioredoxin domain-containing protein</fullName>
    </recommendedName>
</protein>
<dbReference type="RefSeq" id="WP_185024996.1">
    <property type="nucleotide sequence ID" value="NZ_JACHMQ010000001.1"/>
</dbReference>
<evidence type="ECO:0000256" key="1">
    <source>
        <dbReference type="SAM" id="Phobius"/>
    </source>
</evidence>
<feature type="domain" description="Thioredoxin" evidence="2">
    <location>
        <begin position="46"/>
        <end position="172"/>
    </location>
</feature>
<comment type="caution">
    <text evidence="3">The sequence shown here is derived from an EMBL/GenBank/DDBJ whole genome shotgun (WGS) entry which is preliminary data.</text>
</comment>
<dbReference type="CDD" id="cd02966">
    <property type="entry name" value="TlpA_like_family"/>
    <property type="match status" value="1"/>
</dbReference>
<dbReference type="InterPro" id="IPR013766">
    <property type="entry name" value="Thioredoxin_domain"/>
</dbReference>
<evidence type="ECO:0000313" key="3">
    <source>
        <dbReference type="EMBL" id="MBB6395503.1"/>
    </source>
</evidence>
<sequence>MPYLVAAVVLLGVLCLLNLLLTVGILRRMRADALRSAGRADSLFALEPGAPVGEFTAVTVDGDPVTHRDVTGVVGFFSADCAACHDLLPSFVGRARDLGRERVLAVVGGDDPATVAALAPVARVVLADLDGGPMARAFQNEWTPALYVVDEDGRIAATGTRIDRLPVPAGRG</sequence>